<reference evidence="1 2" key="1">
    <citation type="submission" date="2023-03" db="EMBL/GenBank/DDBJ databases">
        <title>Novosphingobium cyanobacteriorum sp. nov., isolated from a eutrophic reservoir during the Microcystis bloom period.</title>
        <authorList>
            <person name="Kang M."/>
            <person name="Le V."/>
            <person name="Ko S.-R."/>
            <person name="Lee S.-A."/>
            <person name="Ahn C.-Y."/>
        </authorList>
    </citation>
    <scope>NUCLEOTIDE SEQUENCE [LARGE SCALE GENOMIC DNA]</scope>
    <source>
        <strain evidence="1 2">HBC54</strain>
    </source>
</reference>
<dbReference type="EMBL" id="JAROCY010000003">
    <property type="protein sequence ID" value="MDF8332453.1"/>
    <property type="molecule type" value="Genomic_DNA"/>
</dbReference>
<comment type="caution">
    <text evidence="1">The sequence shown here is derived from an EMBL/GenBank/DDBJ whole genome shotgun (WGS) entry which is preliminary data.</text>
</comment>
<evidence type="ECO:0000313" key="1">
    <source>
        <dbReference type="EMBL" id="MDF8332453.1"/>
    </source>
</evidence>
<dbReference type="Gene3D" id="3.40.50.300">
    <property type="entry name" value="P-loop containing nucleotide triphosphate hydrolases"/>
    <property type="match status" value="1"/>
</dbReference>
<protein>
    <recommendedName>
        <fullName evidence="3">Hpr(Ser) kinase/phosphatase</fullName>
    </recommendedName>
</protein>
<accession>A0ABT6CG64</accession>
<organism evidence="1 2">
    <name type="scientific">Novosphingobium cyanobacteriorum</name>
    <dbReference type="NCBI Taxonomy" id="3024215"/>
    <lineage>
        <taxon>Bacteria</taxon>
        <taxon>Pseudomonadati</taxon>
        <taxon>Pseudomonadota</taxon>
        <taxon>Alphaproteobacteria</taxon>
        <taxon>Sphingomonadales</taxon>
        <taxon>Sphingomonadaceae</taxon>
        <taxon>Novosphingobium</taxon>
    </lineage>
</organism>
<dbReference type="RefSeq" id="WP_277275614.1">
    <property type="nucleotide sequence ID" value="NZ_JAROCY010000003.1"/>
</dbReference>
<dbReference type="SUPFAM" id="SSF53795">
    <property type="entry name" value="PEP carboxykinase-like"/>
    <property type="match status" value="1"/>
</dbReference>
<evidence type="ECO:0008006" key="3">
    <source>
        <dbReference type="Google" id="ProtNLM"/>
    </source>
</evidence>
<evidence type="ECO:0000313" key="2">
    <source>
        <dbReference type="Proteomes" id="UP001222770"/>
    </source>
</evidence>
<gene>
    <name evidence="1" type="ORF">POM99_04500</name>
</gene>
<dbReference type="InterPro" id="IPR027417">
    <property type="entry name" value="P-loop_NTPase"/>
</dbReference>
<sequence length="326" mass="35646">MMFTHAWRLYGLVFAGMRPIAGLEGCAVAVPADPDVTIIEAPVTMPAQYVVEDFAQLAPLPQGMCMHIEEAGTYLIENGNRITVDRWPGATDREVDIYLTGSALGILLHQRALLPIHCNAVAIGGRAFLFCGDSGAGKSTLAAWFERRGHPLLTDDLCAVQVRPGQPPLALPGMPRMRLWRQSLELLGRPVEGLLTLPWEDDKFEAVMVSAPQIDAMPIGGIYHLLTQNKVNEPDPRPSIQQVKGLAAAEVATANIYRRRFADHMGRTAGYLASAMGLIGQVPVFSFRRNWGLDRFESESRAVEEHARGIAELCTAKESMVNLPAP</sequence>
<keyword evidence="2" id="KW-1185">Reference proteome</keyword>
<name>A0ABT6CG64_9SPHN</name>
<proteinExistence type="predicted"/>
<dbReference type="Proteomes" id="UP001222770">
    <property type="component" value="Unassembled WGS sequence"/>
</dbReference>